<dbReference type="SUPFAM" id="SSF51735">
    <property type="entry name" value="NAD(P)-binding Rossmann-fold domains"/>
    <property type="match status" value="1"/>
</dbReference>
<dbReference type="InterPro" id="IPR036291">
    <property type="entry name" value="NAD(P)-bd_dom_sf"/>
</dbReference>
<gene>
    <name evidence="9" type="ORF">PISL3812_01436</name>
</gene>
<dbReference type="InterPro" id="IPR020843">
    <property type="entry name" value="ER"/>
</dbReference>
<evidence type="ECO:0000256" key="6">
    <source>
        <dbReference type="ARBA" id="ARBA00023027"/>
    </source>
</evidence>
<dbReference type="PANTHER" id="PTHR42940:SF6">
    <property type="entry name" value="DEHYDROGENASE, PUTATIVE (AFU_ORTHOLOGUE AFUA_2G04590)-RELATED"/>
    <property type="match status" value="1"/>
</dbReference>
<organism evidence="9 10">
    <name type="scientific">Talaromyces islandicus</name>
    <name type="common">Penicillium islandicum</name>
    <dbReference type="NCBI Taxonomy" id="28573"/>
    <lineage>
        <taxon>Eukaryota</taxon>
        <taxon>Fungi</taxon>
        <taxon>Dikarya</taxon>
        <taxon>Ascomycota</taxon>
        <taxon>Pezizomycotina</taxon>
        <taxon>Eurotiomycetes</taxon>
        <taxon>Eurotiomycetidae</taxon>
        <taxon>Eurotiales</taxon>
        <taxon>Trichocomaceae</taxon>
        <taxon>Talaromyces</taxon>
        <taxon>Talaromyces sect. Islandici</taxon>
    </lineage>
</organism>
<dbReference type="Gene3D" id="3.40.50.720">
    <property type="entry name" value="NAD(P)-binding Rossmann-like Domain"/>
    <property type="match status" value="1"/>
</dbReference>
<evidence type="ECO:0000259" key="8">
    <source>
        <dbReference type="SMART" id="SM00829"/>
    </source>
</evidence>
<dbReference type="Pfam" id="PF08240">
    <property type="entry name" value="ADH_N"/>
    <property type="match status" value="1"/>
</dbReference>
<dbReference type="OrthoDB" id="1879366at2759"/>
<evidence type="ECO:0000256" key="3">
    <source>
        <dbReference type="ARBA" id="ARBA00022723"/>
    </source>
</evidence>
<dbReference type="Proteomes" id="UP000054383">
    <property type="component" value="Unassembled WGS sequence"/>
</dbReference>
<dbReference type="Gene3D" id="3.90.180.10">
    <property type="entry name" value="Medium-chain alcohol dehydrogenases, catalytic domain"/>
    <property type="match status" value="1"/>
</dbReference>
<keyword evidence="5" id="KW-0560">Oxidoreductase</keyword>
<dbReference type="GO" id="GO:0008270">
    <property type="term" value="F:zinc ion binding"/>
    <property type="evidence" value="ECO:0007669"/>
    <property type="project" value="InterPro"/>
</dbReference>
<evidence type="ECO:0000313" key="9">
    <source>
        <dbReference type="EMBL" id="CRG84104.1"/>
    </source>
</evidence>
<sequence>MAGLIPKTQTVALVRTLGGAVEFVDDYPVPTLGNNEVLAKVLYTGVCQSDLHTKCGTAAGHDGNPITNIKLPHVGGHEGVGRIVSIGPNCGEGIKLGGLVGIRFLSRVCRRCEFCLAGNEQYCIKSTNHLHHEDGSFQEYVALDADNLTILPDDIDPKLVGPVLCAGVTAYKAVLNANFKVGEWVVVVGAGGGLGHLAVQYARAGGASVIAIDSGNDKREYLLSVGAKEFIDFALVPDVIQEVHKITNGGASAVVVAAGNPKAFAHAAEMLRVGGTLSCIGIPPGRPFIETPISTIVIKGLKITGNLIGSLKECMEAVELTRRGIVTPKVQVRSFRELTTVYEQLEKGDIPGRIVLQVAPDT</sequence>
<dbReference type="AlphaFoldDB" id="A0A0U1LM51"/>
<comment type="cofactor">
    <cofactor evidence="1 7">
        <name>Zn(2+)</name>
        <dbReference type="ChEBI" id="CHEBI:29105"/>
    </cofactor>
</comment>
<dbReference type="OMA" id="HCIKSTN"/>
<dbReference type="GO" id="GO:0005737">
    <property type="term" value="C:cytoplasm"/>
    <property type="evidence" value="ECO:0007669"/>
    <property type="project" value="TreeGrafter"/>
</dbReference>
<dbReference type="InterPro" id="IPR013154">
    <property type="entry name" value="ADH-like_N"/>
</dbReference>
<dbReference type="GO" id="GO:0004022">
    <property type="term" value="F:alcohol dehydrogenase (NAD+) activity"/>
    <property type="evidence" value="ECO:0007669"/>
    <property type="project" value="TreeGrafter"/>
</dbReference>
<feature type="domain" description="Enoyl reductase (ER)" evidence="8">
    <location>
        <begin position="18"/>
        <end position="356"/>
    </location>
</feature>
<dbReference type="PANTHER" id="PTHR42940">
    <property type="entry name" value="ALCOHOL DEHYDROGENASE 1-RELATED"/>
    <property type="match status" value="1"/>
</dbReference>
<dbReference type="SUPFAM" id="SSF50129">
    <property type="entry name" value="GroES-like"/>
    <property type="match status" value="1"/>
</dbReference>
<dbReference type="CDD" id="cd08297">
    <property type="entry name" value="CAD3"/>
    <property type="match status" value="1"/>
</dbReference>
<dbReference type="STRING" id="28573.A0A0U1LM51"/>
<keyword evidence="6" id="KW-0520">NAD</keyword>
<keyword evidence="3 7" id="KW-0479">Metal-binding</keyword>
<comment type="similarity">
    <text evidence="2 7">Belongs to the zinc-containing alcohol dehydrogenase family.</text>
</comment>
<evidence type="ECO:0000256" key="5">
    <source>
        <dbReference type="ARBA" id="ARBA00023002"/>
    </source>
</evidence>
<dbReference type="PROSITE" id="PS00059">
    <property type="entry name" value="ADH_ZINC"/>
    <property type="match status" value="1"/>
</dbReference>
<dbReference type="Pfam" id="PF00107">
    <property type="entry name" value="ADH_zinc_N"/>
    <property type="match status" value="1"/>
</dbReference>
<protein>
    <submittedName>
        <fullName evidence="9">Alcohol dehydrogenase</fullName>
    </submittedName>
</protein>
<dbReference type="SMART" id="SM00829">
    <property type="entry name" value="PKS_ER"/>
    <property type="match status" value="1"/>
</dbReference>
<accession>A0A0U1LM51</accession>
<dbReference type="FunFam" id="3.40.50.720:FF:000039">
    <property type="entry name" value="Alcohol dehydrogenase AdhP"/>
    <property type="match status" value="1"/>
</dbReference>
<reference evidence="9 10" key="1">
    <citation type="submission" date="2015-04" db="EMBL/GenBank/DDBJ databases">
        <authorList>
            <person name="Syromyatnikov M.Y."/>
            <person name="Popov V.N."/>
        </authorList>
    </citation>
    <scope>NUCLEOTIDE SEQUENCE [LARGE SCALE GENOMIC DNA]</scope>
    <source>
        <strain evidence="9">WF-38-12</strain>
    </source>
</reference>
<evidence type="ECO:0000256" key="2">
    <source>
        <dbReference type="ARBA" id="ARBA00008072"/>
    </source>
</evidence>
<evidence type="ECO:0000256" key="1">
    <source>
        <dbReference type="ARBA" id="ARBA00001947"/>
    </source>
</evidence>
<evidence type="ECO:0000313" key="10">
    <source>
        <dbReference type="Proteomes" id="UP000054383"/>
    </source>
</evidence>
<keyword evidence="10" id="KW-1185">Reference proteome</keyword>
<evidence type="ECO:0000256" key="7">
    <source>
        <dbReference type="RuleBase" id="RU361277"/>
    </source>
</evidence>
<name>A0A0U1LM51_TALIS</name>
<dbReference type="InterPro" id="IPR002328">
    <property type="entry name" value="ADH_Zn_CS"/>
</dbReference>
<dbReference type="InterPro" id="IPR011032">
    <property type="entry name" value="GroES-like_sf"/>
</dbReference>
<dbReference type="EMBL" id="CVMT01000001">
    <property type="protein sequence ID" value="CRG84104.1"/>
    <property type="molecule type" value="Genomic_DNA"/>
</dbReference>
<evidence type="ECO:0000256" key="4">
    <source>
        <dbReference type="ARBA" id="ARBA00022833"/>
    </source>
</evidence>
<dbReference type="InterPro" id="IPR013149">
    <property type="entry name" value="ADH-like_C"/>
</dbReference>
<proteinExistence type="inferred from homology"/>
<keyword evidence="4 7" id="KW-0862">Zinc</keyword>